<dbReference type="HAMAP" id="MF_00949">
    <property type="entry name" value="Spt4_arch"/>
    <property type="match status" value="1"/>
</dbReference>
<gene>
    <name evidence="2 4" type="primary">spt4</name>
    <name evidence="4" type="ORF">APG10_01519</name>
    <name evidence="5" type="ORF">APG11_01701</name>
    <name evidence="6" type="ORF">APG12_01608</name>
</gene>
<dbReference type="Proteomes" id="UP000091929">
    <property type="component" value="Unassembled WGS sequence"/>
</dbReference>
<keyword evidence="1 2" id="KW-0804">Transcription</keyword>
<dbReference type="PANTHER" id="PTHR40704">
    <property type="entry name" value="TRANSCRIPTION ELONGATION FACTOR SPT4"/>
    <property type="match status" value="1"/>
</dbReference>
<sequence>MKVACQKCQRILNESMCPVCKDDKTTDNWSGIVVIIDPEKSKIARTIGVNVPGAYALKVRG</sequence>
<dbReference type="Proteomes" id="UP000092403">
    <property type="component" value="Unassembled WGS sequence"/>
</dbReference>
<feature type="binding site" evidence="2">
    <location>
        <position position="5"/>
    </location>
    <ligand>
        <name>Zn(2+)</name>
        <dbReference type="ChEBI" id="CHEBI:29105"/>
    </ligand>
</feature>
<dbReference type="EMBL" id="LNGF01000047">
    <property type="protein sequence ID" value="KYC46761.1"/>
    <property type="molecule type" value="Genomic_DNA"/>
</dbReference>
<evidence type="ECO:0000313" key="5">
    <source>
        <dbReference type="EMBL" id="KYC46761.1"/>
    </source>
</evidence>
<dbReference type="GO" id="GO:0006355">
    <property type="term" value="P:regulation of DNA-templated transcription"/>
    <property type="evidence" value="ECO:0007669"/>
    <property type="project" value="UniProtKB-UniRule"/>
</dbReference>
<comment type="caution">
    <text evidence="4">The sequence shown here is derived from an EMBL/GenBank/DDBJ whole genome shotgun (WGS) entry which is preliminary data.</text>
</comment>
<dbReference type="InterPro" id="IPR038589">
    <property type="entry name" value="Spt4_dom_sf"/>
</dbReference>
<comment type="similarity">
    <text evidence="2">Belongs to the archaeal Spt4 family.</text>
</comment>
<reference evidence="7 8" key="1">
    <citation type="journal article" date="2016" name="ISME J.">
        <title>Chasing the elusive Euryarchaeota class WSA2: genomes reveal a uniquely fastidious methyl-reducing methanogen.</title>
        <authorList>
            <person name="Nobu M.K."/>
            <person name="Narihiro T."/>
            <person name="Kuroda K."/>
            <person name="Mei R."/>
            <person name="Liu W.T."/>
        </authorList>
    </citation>
    <scope>NUCLEOTIDE SEQUENCE [LARGE SCALE GENOMIC DNA]</scope>
    <source>
        <strain evidence="4">B03fssc0709_Meth_Bin005</strain>
        <strain evidence="5">B15fssc0709_Meth_Bin003</strain>
        <strain evidence="6">BMIXfssc0709_Meth_Bin006</strain>
    </source>
</reference>
<accession>A0A150IW52</accession>
<comment type="function">
    <text evidence="2">Stimulates transcription elongation.</text>
</comment>
<accession>A0A150IJ35</accession>
<dbReference type="EMBL" id="LNGE01000048">
    <property type="protein sequence ID" value="KYC44674.1"/>
    <property type="molecule type" value="Genomic_DNA"/>
</dbReference>
<evidence type="ECO:0000313" key="7">
    <source>
        <dbReference type="Proteomes" id="UP000091929"/>
    </source>
</evidence>
<dbReference type="InterPro" id="IPR022800">
    <property type="entry name" value="Spt4/RpoE2_Znf"/>
</dbReference>
<comment type="subunit">
    <text evidence="2">Heterodimer composed of Spt4 and Spt5.</text>
</comment>
<accession>A0A150INY7</accession>
<dbReference type="EMBL" id="LNJC01000042">
    <property type="protein sequence ID" value="KYC49226.1"/>
    <property type="molecule type" value="Genomic_DNA"/>
</dbReference>
<dbReference type="NCBIfam" id="NF041664">
    <property type="entry name" value="RNAP_arch_Epp"/>
    <property type="match status" value="1"/>
</dbReference>
<feature type="binding site" evidence="2">
    <location>
        <position position="8"/>
    </location>
    <ligand>
        <name>Zn(2+)</name>
        <dbReference type="ChEBI" id="CHEBI:29105"/>
    </ligand>
</feature>
<evidence type="ECO:0000313" key="8">
    <source>
        <dbReference type="Proteomes" id="UP000092401"/>
    </source>
</evidence>
<dbReference type="AlphaFoldDB" id="A0A150IJ35"/>
<evidence type="ECO:0000259" key="3">
    <source>
        <dbReference type="SMART" id="SM01389"/>
    </source>
</evidence>
<evidence type="ECO:0000313" key="6">
    <source>
        <dbReference type="EMBL" id="KYC49226.1"/>
    </source>
</evidence>
<dbReference type="PANTHER" id="PTHR40704:SF1">
    <property type="entry name" value="TRANSCRIPTION ELONGATION FACTOR SPT4"/>
    <property type="match status" value="1"/>
</dbReference>
<evidence type="ECO:0000256" key="2">
    <source>
        <dbReference type="HAMAP-Rule" id="MF_00949"/>
    </source>
</evidence>
<keyword evidence="2" id="KW-0805">Transcription regulation</keyword>
<dbReference type="Pfam" id="PF06093">
    <property type="entry name" value="Spt4"/>
    <property type="match status" value="1"/>
</dbReference>
<dbReference type="InterPro" id="IPR029040">
    <property type="entry name" value="RPABC4/Spt4"/>
</dbReference>
<keyword evidence="2" id="KW-0862">Zinc</keyword>
<dbReference type="InterPro" id="IPR007178">
    <property type="entry name" value="Spt4_arch"/>
</dbReference>
<name>A0A150IJ35_9EURY</name>
<dbReference type="SUPFAM" id="SSF63393">
    <property type="entry name" value="RNA polymerase subunits"/>
    <property type="match status" value="1"/>
</dbReference>
<organism evidence="4 8">
    <name type="scientific">Candidatus Methanofastidiosum methylothiophilum</name>
    <dbReference type="NCBI Taxonomy" id="1705564"/>
    <lineage>
        <taxon>Archaea</taxon>
        <taxon>Methanobacteriati</taxon>
        <taxon>Methanobacteriota</taxon>
        <taxon>Stenosarchaea group</taxon>
        <taxon>Candidatus Methanofastidiosia</taxon>
        <taxon>Candidatus Methanofastidiosales</taxon>
        <taxon>Candidatus Methanofastidiosaceae</taxon>
        <taxon>Candidatus Methanofastidiosum</taxon>
    </lineage>
</organism>
<evidence type="ECO:0000256" key="1">
    <source>
        <dbReference type="ARBA" id="ARBA00023163"/>
    </source>
</evidence>
<dbReference type="SMART" id="SM01389">
    <property type="entry name" value="Spt4"/>
    <property type="match status" value="1"/>
</dbReference>
<keyword evidence="4" id="KW-0648">Protein biosynthesis</keyword>
<protein>
    <recommendedName>
        <fullName evidence="2">Transcription elongation factor Spt4</fullName>
    </recommendedName>
</protein>
<evidence type="ECO:0000313" key="4">
    <source>
        <dbReference type="EMBL" id="KYC44674.1"/>
    </source>
</evidence>
<dbReference type="Proteomes" id="UP000092401">
    <property type="component" value="Unassembled WGS sequence"/>
</dbReference>
<keyword evidence="2" id="KW-0479">Metal-binding</keyword>
<proteinExistence type="inferred from homology"/>
<feature type="domain" description="Spt4/RpoE2 zinc finger" evidence="3">
    <location>
        <begin position="2"/>
        <end position="60"/>
    </location>
</feature>
<dbReference type="GO" id="GO:0008270">
    <property type="term" value="F:zinc ion binding"/>
    <property type="evidence" value="ECO:0007669"/>
    <property type="project" value="UniProtKB-UniRule"/>
</dbReference>
<dbReference type="Gene3D" id="2.20.28.90">
    <property type="match status" value="1"/>
</dbReference>
<dbReference type="GO" id="GO:0003746">
    <property type="term" value="F:translation elongation factor activity"/>
    <property type="evidence" value="ECO:0007669"/>
    <property type="project" value="UniProtKB-KW"/>
</dbReference>
<feature type="binding site" evidence="2">
    <location>
        <position position="17"/>
    </location>
    <ligand>
        <name>Zn(2+)</name>
        <dbReference type="ChEBI" id="CHEBI:29105"/>
    </ligand>
</feature>
<feature type="binding site" evidence="2">
    <location>
        <position position="20"/>
    </location>
    <ligand>
        <name>Zn(2+)</name>
        <dbReference type="ChEBI" id="CHEBI:29105"/>
    </ligand>
</feature>
<keyword evidence="4" id="KW-0251">Elongation factor</keyword>